<feature type="compositionally biased region" description="Basic and acidic residues" evidence="4">
    <location>
        <begin position="666"/>
        <end position="676"/>
    </location>
</feature>
<dbReference type="Gene3D" id="2.40.160.120">
    <property type="match status" value="1"/>
</dbReference>
<feature type="compositionally biased region" description="Polar residues" evidence="4">
    <location>
        <begin position="653"/>
        <end position="665"/>
    </location>
</feature>
<dbReference type="GO" id="GO:0005829">
    <property type="term" value="C:cytosol"/>
    <property type="evidence" value="ECO:0007669"/>
    <property type="project" value="TreeGrafter"/>
</dbReference>
<sequence>MAKQSVHGDPIRCDESFIFLLVLFQFDLLGFLRVLLERKAMPRLSREPPLPDYPAERCPEGIPPPVTGMILLKERNKRWKRSRRFYAELNRGYLKAWKNKKQKKEKDAGANSIWSTKIDIGSVVVVPEASYHRFHLQFSNVTQILTPLDGSTFTVWRDGIKNHRLYRQEGRKDGGSVSPPQPEASSGELSDVPDETDKENRDKEAGSSPISGNQKIHEGLEATARVMDEAKEMFTMSLDVASTLVRTAEKLTSVQKEMKQTVQELRLTISQFKPTIKGKQPPSDGNEVPPGMLRTARLKSPEDDDAFEDARDGRSPVAVASLQTPPTADTEKEQIMERIRLIDELIREAEPSPVQPQLPAKDQLIESPPLQKKVPIFGVARQRRSYLPAKMMPAENLGMGAIAKMAFGRAGLPISHFEPLSMIQVVCEELRFASLLSRAAQMSDPVDRMAMIAAFTVSGYSNTLGRSRKPFNPILGETFDYTEPEWRFHGEQVSHHPPITAGFAEGNGWVWWQTMDANAPAKITAVIEVNQPSPVRVKLATNEGEENYSAVKVKTIIENATNPDKRQVSYLGKLRITSTNGLTCELHFLKGRELRGDIFRGNVVCCQLSGHWDQELTKIETTGQQTQLFQVPQQSDELIPYYGFNPFTVTLNEPATSSDNVPSTDSRYRPDQRALEDGQAQQASQLKKQLEEAQRARSKTTYTPFWFEKRYDAMTQKQLYSPNMKYWPEKERQFAGTNFIDIFPCK</sequence>
<dbReference type="Pfam" id="PF01237">
    <property type="entry name" value="Oxysterol_BP"/>
    <property type="match status" value="1"/>
</dbReference>
<evidence type="ECO:0000313" key="7">
    <source>
        <dbReference type="WBParaSite" id="MBELARI_LOCUS638"/>
    </source>
</evidence>
<dbReference type="PANTHER" id="PTHR10972">
    <property type="entry name" value="OXYSTEROL-BINDING PROTEIN-RELATED"/>
    <property type="match status" value="1"/>
</dbReference>
<evidence type="ECO:0000256" key="1">
    <source>
        <dbReference type="ARBA" id="ARBA00023121"/>
    </source>
</evidence>
<evidence type="ECO:0000256" key="3">
    <source>
        <dbReference type="RuleBase" id="RU003845"/>
    </source>
</evidence>
<keyword evidence="1" id="KW-0446">Lipid-binding</keyword>
<comment type="similarity">
    <text evidence="2">Belongs to the OSBP family.</text>
</comment>
<protein>
    <recommendedName>
        <fullName evidence="3">Oxysterol-binding protein</fullName>
    </recommendedName>
</protein>
<dbReference type="GO" id="GO:0006869">
    <property type="term" value="P:lipid transport"/>
    <property type="evidence" value="ECO:0007669"/>
    <property type="project" value="UniProtKB-KW"/>
</dbReference>
<dbReference type="GO" id="GO:0005886">
    <property type="term" value="C:plasma membrane"/>
    <property type="evidence" value="ECO:0007669"/>
    <property type="project" value="TreeGrafter"/>
</dbReference>
<dbReference type="SUPFAM" id="SSF144000">
    <property type="entry name" value="Oxysterol-binding protein-like"/>
    <property type="match status" value="1"/>
</dbReference>
<dbReference type="PROSITE" id="PS01013">
    <property type="entry name" value="OSBP"/>
    <property type="match status" value="1"/>
</dbReference>
<dbReference type="InterPro" id="IPR037239">
    <property type="entry name" value="OSBP_sf"/>
</dbReference>
<evidence type="ECO:0000256" key="5">
    <source>
        <dbReference type="SAM" id="Phobius"/>
    </source>
</evidence>
<keyword evidence="5" id="KW-0472">Membrane</keyword>
<dbReference type="GO" id="GO:0032934">
    <property type="term" value="F:sterol binding"/>
    <property type="evidence" value="ECO:0007669"/>
    <property type="project" value="TreeGrafter"/>
</dbReference>
<keyword evidence="3" id="KW-0813">Transport</keyword>
<proteinExistence type="inferred from homology"/>
<keyword evidence="6" id="KW-1185">Reference proteome</keyword>
<dbReference type="GO" id="GO:0097038">
    <property type="term" value="C:perinuclear endoplasmic reticulum"/>
    <property type="evidence" value="ECO:0007669"/>
    <property type="project" value="TreeGrafter"/>
</dbReference>
<accession>A0AAF3FHM4</accession>
<dbReference type="WBParaSite" id="MBELARI_LOCUS638">
    <property type="protein sequence ID" value="MBELARI_LOCUS638"/>
    <property type="gene ID" value="MBELARI_LOCUS638"/>
</dbReference>
<dbReference type="InterPro" id="IPR000648">
    <property type="entry name" value="Oxysterol-bd"/>
</dbReference>
<organism evidence="6 7">
    <name type="scientific">Mesorhabditis belari</name>
    <dbReference type="NCBI Taxonomy" id="2138241"/>
    <lineage>
        <taxon>Eukaryota</taxon>
        <taxon>Metazoa</taxon>
        <taxon>Ecdysozoa</taxon>
        <taxon>Nematoda</taxon>
        <taxon>Chromadorea</taxon>
        <taxon>Rhabditida</taxon>
        <taxon>Rhabditina</taxon>
        <taxon>Rhabditomorpha</taxon>
        <taxon>Rhabditoidea</taxon>
        <taxon>Rhabditidae</taxon>
        <taxon>Mesorhabditinae</taxon>
        <taxon>Mesorhabditis</taxon>
    </lineage>
</organism>
<evidence type="ECO:0000313" key="6">
    <source>
        <dbReference type="Proteomes" id="UP000887575"/>
    </source>
</evidence>
<keyword evidence="5" id="KW-1133">Transmembrane helix</keyword>
<dbReference type="Proteomes" id="UP000887575">
    <property type="component" value="Unassembled WGS sequence"/>
</dbReference>
<feature type="transmembrane region" description="Helical" evidence="5">
    <location>
        <begin position="17"/>
        <end position="36"/>
    </location>
</feature>
<name>A0AAF3FHM4_9BILA</name>
<feature type="region of interest" description="Disordered" evidence="4">
    <location>
        <begin position="653"/>
        <end position="692"/>
    </location>
</feature>
<feature type="region of interest" description="Disordered" evidence="4">
    <location>
        <begin position="167"/>
        <end position="217"/>
    </location>
</feature>
<evidence type="ECO:0000256" key="4">
    <source>
        <dbReference type="SAM" id="MobiDB-lite"/>
    </source>
</evidence>
<keyword evidence="3" id="KW-0445">Lipid transport</keyword>
<keyword evidence="5" id="KW-0812">Transmembrane</keyword>
<evidence type="ECO:0000256" key="2">
    <source>
        <dbReference type="RuleBase" id="RU003844"/>
    </source>
</evidence>
<reference evidence="7" key="1">
    <citation type="submission" date="2024-02" db="UniProtKB">
        <authorList>
            <consortium name="WormBaseParasite"/>
        </authorList>
    </citation>
    <scope>IDENTIFICATION</scope>
</reference>
<dbReference type="AlphaFoldDB" id="A0AAF3FHM4"/>
<dbReference type="InterPro" id="IPR018494">
    <property type="entry name" value="Oxysterol-bd_CS"/>
</dbReference>
<feature type="region of interest" description="Disordered" evidence="4">
    <location>
        <begin position="275"/>
        <end position="294"/>
    </location>
</feature>
<dbReference type="PANTHER" id="PTHR10972:SF203">
    <property type="entry name" value="OXYSTEROL-BINDING PROTEIN HOMOLOG 3"/>
    <property type="match status" value="1"/>
</dbReference>